<dbReference type="EMBL" id="CP021417">
    <property type="protein sequence ID" value="ARU45708.1"/>
    <property type="molecule type" value="Genomic_DNA"/>
</dbReference>
<protein>
    <recommendedName>
        <fullName evidence="1">ABC-three component systems C-terminal domain-containing protein</fullName>
    </recommendedName>
</protein>
<evidence type="ECO:0000313" key="3">
    <source>
        <dbReference type="Proteomes" id="UP000195652"/>
    </source>
</evidence>
<reference evidence="2 3" key="1">
    <citation type="journal article" date="2014" name="BMC Vet. Res.">
        <title>First report of Corynebacterium pseudotuberculosis from caseous lymphadenitis lesions in Black Alentejano pig (Sus scrofa domesticus).</title>
        <authorList>
            <person name="Oliveira M."/>
            <person name="Barroco C."/>
            <person name="Mottola C."/>
            <person name="Santos R."/>
            <person name="Lemsaddek A."/>
            <person name="Tavares L."/>
            <person name="Semedo-Lemsaddek T."/>
        </authorList>
    </citation>
    <scope>NUCLEOTIDE SEQUENCE [LARGE SCALE GENOMIC DNA]</scope>
    <source>
        <strain evidence="2 3">PO100/5</strain>
    </source>
</reference>
<reference evidence="2 3" key="4">
    <citation type="journal article" date="2020" name="PLoS ONE">
        <title>Taxonomic classification of strain PO100/5 shows a broader geographic distribution and genetic markers of the recently described Corynebacterium silvaticum.</title>
        <authorList>
            <person name="Viana M.V.C."/>
            <person name="Profeta R."/>
            <person name="da Silva A.L."/>
            <person name="Hurtado R."/>
            <person name="Cerqueira J.C."/>
            <person name="Ribeiro B.F.S."/>
            <person name="Almeida M.O."/>
            <person name="Morais-Rodrigues F."/>
            <person name="Soares S.C."/>
            <person name="Oliveira M."/>
            <person name="Tavares L."/>
            <person name="Figueiredo H."/>
            <person name="Wattam A.R."/>
            <person name="Barh D."/>
            <person name="Ghosh P."/>
            <person name="Silva A."/>
            <person name="Azevedo V."/>
        </authorList>
    </citation>
    <scope>NUCLEOTIDE SEQUENCE [LARGE SCALE GENOMIC DNA]</scope>
    <source>
        <strain evidence="2 3">PO100/5</strain>
    </source>
</reference>
<reference evidence="2 3" key="3">
    <citation type="journal article" date="2020" name="Int. J. Syst. Evol. Microbiol.">
        <title>Corynebacterium silvaticum sp. nov., a unique group of NTTB corynebacteria in wild boar and roe deer.</title>
        <authorList>
            <person name="Dangel A."/>
            <person name="Berger A."/>
            <person name="Rau J."/>
            <person name="Eisenberg T."/>
            <person name="Kampfer P."/>
            <person name="Margos G."/>
            <person name="Contzen M."/>
            <person name="Busse H.J."/>
            <person name="Konrad R."/>
            <person name="Peters M."/>
            <person name="Sting R."/>
            <person name="Sing A."/>
        </authorList>
    </citation>
    <scope>NUCLEOTIDE SEQUENCE [LARGE SCALE GENOMIC DNA]</scope>
    <source>
        <strain evidence="2 3">PO100/5</strain>
    </source>
</reference>
<feature type="domain" description="ABC-three component systems C-terminal" evidence="1">
    <location>
        <begin position="210"/>
        <end position="341"/>
    </location>
</feature>
<dbReference type="Pfam" id="PF20282">
    <property type="entry name" value="CTD6"/>
    <property type="match status" value="1"/>
</dbReference>
<dbReference type="Proteomes" id="UP000195652">
    <property type="component" value="Chromosome"/>
</dbReference>
<gene>
    <name evidence="2" type="ORF">CBE74_03430</name>
</gene>
<dbReference type="RefSeq" id="WP_087453551.1">
    <property type="nucleotide sequence ID" value="NZ_CP021417.2"/>
</dbReference>
<dbReference type="GeneID" id="75007329"/>
<dbReference type="InterPro" id="IPR046914">
    <property type="entry name" value="ABC-3C_CTD6"/>
</dbReference>
<dbReference type="AlphaFoldDB" id="A0A7Y4LI19"/>
<sequence>MAANADPRYALGAFCRTVQPFMSGVARTKKGFMKDFFDAVMDKETVFVETSAHEKKREPGKTSITVGVWAGINETDLVRFFNGDRKLPDWKARDFHNHLDTSKVEELCDPIGVDALATFQEQLTVANINVHDVGKVPSAVGQWLKAILWSNSNDRDLLADGAAPQEQPDLFTNLPLAEGRINGGKLHLGSSSLPWKPTPKVPESPDPALESGYTTQMFAALAEHLGTPVADLSDLPDRYRKAFARQRGHFWDAEGVRRNLRDLIPAGEKEFSAMKEDLFDGVVEICEADYDDGYLRMNATLSKAADFALNGSVIVKFPSMVRATHKKGMCHMLVNDDQLHWVVCRDD</sequence>
<dbReference type="KEGG" id="csil:CBE74_03430"/>
<keyword evidence="3" id="KW-1185">Reference proteome</keyword>
<proteinExistence type="predicted"/>
<evidence type="ECO:0000259" key="1">
    <source>
        <dbReference type="Pfam" id="PF20282"/>
    </source>
</evidence>
<organism evidence="2 3">
    <name type="scientific">Corynebacterium silvaticum</name>
    <dbReference type="NCBI Taxonomy" id="2320431"/>
    <lineage>
        <taxon>Bacteria</taxon>
        <taxon>Bacillati</taxon>
        <taxon>Actinomycetota</taxon>
        <taxon>Actinomycetes</taxon>
        <taxon>Mycobacteriales</taxon>
        <taxon>Corynebacteriaceae</taxon>
        <taxon>Corynebacterium</taxon>
    </lineage>
</organism>
<evidence type="ECO:0000313" key="2">
    <source>
        <dbReference type="EMBL" id="ARU45708.1"/>
    </source>
</evidence>
<reference evidence="2 3" key="2">
    <citation type="journal article" date="2020" name="Antonie Van Leeuwenhoek">
        <title>Phylogenomic characterisation of a novel corynebacterial species pathogenic to animals.</title>
        <authorList>
            <person name="Moller J."/>
            <person name="Musella L."/>
            <person name="Melnikov V."/>
            <person name="Geissdorfer W."/>
            <person name="Burkovski A."/>
            <person name="Sangal V."/>
        </authorList>
    </citation>
    <scope>NUCLEOTIDE SEQUENCE [LARGE SCALE GENOMIC DNA]</scope>
    <source>
        <strain evidence="2 3">PO100/5</strain>
    </source>
</reference>
<accession>A0A7Y4LI19</accession>
<name>A0A7Y4LI19_9CORY</name>